<dbReference type="PANTHER" id="PTHR30589:SF0">
    <property type="entry name" value="PHOSPHATIDYLGLYCEROL--PROLIPOPROTEIN DIACYLGLYCERYL TRANSFERASE"/>
    <property type="match status" value="1"/>
</dbReference>
<name>A0A1F5JGR5_9BACT</name>
<evidence type="ECO:0000313" key="8">
    <source>
        <dbReference type="EMBL" id="OGE27825.1"/>
    </source>
</evidence>
<comment type="caution">
    <text evidence="8">The sequence shown here is derived from an EMBL/GenBank/DDBJ whole genome shotgun (WGS) entry which is preliminary data.</text>
</comment>
<feature type="transmembrane region" description="Helical" evidence="7">
    <location>
        <begin position="87"/>
        <end position="104"/>
    </location>
</feature>
<evidence type="ECO:0000313" key="9">
    <source>
        <dbReference type="Proteomes" id="UP000177555"/>
    </source>
</evidence>
<evidence type="ECO:0000256" key="1">
    <source>
        <dbReference type="ARBA" id="ARBA00007150"/>
    </source>
</evidence>
<dbReference type="GO" id="GO:0005886">
    <property type="term" value="C:plasma membrane"/>
    <property type="evidence" value="ECO:0007669"/>
    <property type="project" value="InterPro"/>
</dbReference>
<evidence type="ECO:0000256" key="4">
    <source>
        <dbReference type="ARBA" id="ARBA00022692"/>
    </source>
</evidence>
<evidence type="ECO:0000256" key="6">
    <source>
        <dbReference type="ARBA" id="ARBA00023136"/>
    </source>
</evidence>
<dbReference type="InterPro" id="IPR001640">
    <property type="entry name" value="Lgt"/>
</dbReference>
<feature type="transmembrane region" description="Helical" evidence="7">
    <location>
        <begin position="116"/>
        <end position="142"/>
    </location>
</feature>
<feature type="transmembrane region" description="Helical" evidence="7">
    <location>
        <begin position="214"/>
        <end position="232"/>
    </location>
</feature>
<dbReference type="Proteomes" id="UP000177555">
    <property type="component" value="Unassembled WGS sequence"/>
</dbReference>
<keyword evidence="6 7" id="KW-0472">Membrane</keyword>
<keyword evidence="2" id="KW-1003">Cell membrane</keyword>
<feature type="transmembrane region" description="Helical" evidence="7">
    <location>
        <begin position="45"/>
        <end position="67"/>
    </location>
</feature>
<keyword evidence="5 7" id="KW-1133">Transmembrane helix</keyword>
<sequence length="295" mass="33401">MIPVLFSIGSLSVSSYGVFLALGICFGIFLVWRLCRAWDLDEEKILDLTVLTFIGGLVGARAYFVILNLQYFISPLNLILINKVPGLNFWGGILGGWLTLYFAARRFKMDFWQLADIALVGMIGGLILSDVGCFFGGCNIGIPSSAFFGVTMVGSLGKRWPIQLIESLLLSISLVKIWSEATHFHQRGKIASLGFIYIGIIKLMLDPLKQDHSGRIFSLSFVLLGLTIYYKVTKQNPIKHLKIFGNFLVKFIVDSEVRKRVVQIVYKSWYNQKTIIGWKLRNLKKLLRRFNVKFS</sequence>
<dbReference type="GO" id="GO:0008961">
    <property type="term" value="F:phosphatidylglycerol-prolipoprotein diacylglyceryl transferase activity"/>
    <property type="evidence" value="ECO:0007669"/>
    <property type="project" value="InterPro"/>
</dbReference>
<keyword evidence="3" id="KW-0808">Transferase</keyword>
<keyword evidence="4 7" id="KW-0812">Transmembrane</keyword>
<evidence type="ECO:0000256" key="2">
    <source>
        <dbReference type="ARBA" id="ARBA00022475"/>
    </source>
</evidence>
<evidence type="ECO:0000256" key="7">
    <source>
        <dbReference type="SAM" id="Phobius"/>
    </source>
</evidence>
<reference evidence="8 9" key="1">
    <citation type="journal article" date="2016" name="Nat. Commun.">
        <title>Thousands of microbial genomes shed light on interconnected biogeochemical processes in an aquifer system.</title>
        <authorList>
            <person name="Anantharaman K."/>
            <person name="Brown C.T."/>
            <person name="Hug L.A."/>
            <person name="Sharon I."/>
            <person name="Castelle C.J."/>
            <person name="Probst A.J."/>
            <person name="Thomas B.C."/>
            <person name="Singh A."/>
            <person name="Wilkins M.J."/>
            <person name="Karaoz U."/>
            <person name="Brodie E.L."/>
            <person name="Williams K.H."/>
            <person name="Hubbard S.S."/>
            <person name="Banfield J.F."/>
        </authorList>
    </citation>
    <scope>NUCLEOTIDE SEQUENCE [LARGE SCALE GENOMIC DNA]</scope>
</reference>
<gene>
    <name evidence="8" type="ORF">A2867_01875</name>
</gene>
<evidence type="ECO:0008006" key="10">
    <source>
        <dbReference type="Google" id="ProtNLM"/>
    </source>
</evidence>
<accession>A0A1F5JGR5</accession>
<dbReference type="AlphaFoldDB" id="A0A1F5JGR5"/>
<proteinExistence type="inferred from homology"/>
<dbReference type="GO" id="GO:0042158">
    <property type="term" value="P:lipoprotein biosynthetic process"/>
    <property type="evidence" value="ECO:0007669"/>
    <property type="project" value="InterPro"/>
</dbReference>
<dbReference type="Pfam" id="PF01790">
    <property type="entry name" value="LGT"/>
    <property type="match status" value="1"/>
</dbReference>
<comment type="similarity">
    <text evidence="1">Belongs to the Lgt family.</text>
</comment>
<evidence type="ECO:0000256" key="5">
    <source>
        <dbReference type="ARBA" id="ARBA00022989"/>
    </source>
</evidence>
<dbReference type="PANTHER" id="PTHR30589">
    <property type="entry name" value="PROLIPOPROTEIN DIACYLGLYCERYL TRANSFERASE"/>
    <property type="match status" value="1"/>
</dbReference>
<organism evidence="8 9">
    <name type="scientific">Candidatus Daviesbacteria bacterium RIFCSPHIGHO2_01_FULL_40_11</name>
    <dbReference type="NCBI Taxonomy" id="1797762"/>
    <lineage>
        <taxon>Bacteria</taxon>
        <taxon>Candidatus Daviesiibacteriota</taxon>
    </lineage>
</organism>
<protein>
    <recommendedName>
        <fullName evidence="10">Phosphatidylglycerol--prolipoprotein diacylglyceryl transferase</fullName>
    </recommendedName>
</protein>
<evidence type="ECO:0000256" key="3">
    <source>
        <dbReference type="ARBA" id="ARBA00022679"/>
    </source>
</evidence>
<feature type="transmembrane region" description="Helical" evidence="7">
    <location>
        <begin position="13"/>
        <end position="33"/>
    </location>
</feature>
<dbReference type="EMBL" id="MFCP01000028">
    <property type="protein sequence ID" value="OGE27825.1"/>
    <property type="molecule type" value="Genomic_DNA"/>
</dbReference>